<evidence type="ECO:0008006" key="3">
    <source>
        <dbReference type="Google" id="ProtNLM"/>
    </source>
</evidence>
<reference evidence="1 2" key="1">
    <citation type="submission" date="2016-10" db="EMBL/GenBank/DDBJ databases">
        <authorList>
            <person name="Varghese N."/>
            <person name="Submissions S."/>
        </authorList>
    </citation>
    <scope>NUCLEOTIDE SEQUENCE [LARGE SCALE GENOMIC DNA]</scope>
    <source>
        <strain evidence="1 2">DSM 16525</strain>
    </source>
</reference>
<protein>
    <recommendedName>
        <fullName evidence="3">Lipoprotein</fullName>
    </recommendedName>
</protein>
<proteinExistence type="predicted"/>
<name>A0ABY1CTM2_MYXFU</name>
<dbReference type="Proteomes" id="UP000183760">
    <property type="component" value="Unassembled WGS sequence"/>
</dbReference>
<comment type="caution">
    <text evidence="1">The sequence shown here is derived from an EMBL/GenBank/DDBJ whole genome shotgun (WGS) entry which is preliminary data.</text>
</comment>
<evidence type="ECO:0000313" key="2">
    <source>
        <dbReference type="Proteomes" id="UP000183760"/>
    </source>
</evidence>
<organism evidence="1 2">
    <name type="scientific">Myxococcus fulvus</name>
    <dbReference type="NCBI Taxonomy" id="33"/>
    <lineage>
        <taxon>Bacteria</taxon>
        <taxon>Pseudomonadati</taxon>
        <taxon>Myxococcota</taxon>
        <taxon>Myxococcia</taxon>
        <taxon>Myxococcales</taxon>
        <taxon>Cystobacterineae</taxon>
        <taxon>Myxococcaceae</taxon>
        <taxon>Myxococcus</taxon>
    </lineage>
</organism>
<gene>
    <name evidence="1" type="ORF">SAMN05443572_112166</name>
</gene>
<sequence>MAGPTPPAILAERPISMTSRLNGDGVFWYVP</sequence>
<dbReference type="EMBL" id="FOIB01000012">
    <property type="protein sequence ID" value="SEU37620.1"/>
    <property type="molecule type" value="Genomic_DNA"/>
</dbReference>
<accession>A0ABY1CTM2</accession>
<evidence type="ECO:0000313" key="1">
    <source>
        <dbReference type="EMBL" id="SEU37620.1"/>
    </source>
</evidence>
<keyword evidence="2" id="KW-1185">Reference proteome</keyword>